<dbReference type="RefSeq" id="WP_027512672.1">
    <property type="nucleotide sequence ID" value="NZ_PIQN01000023.1"/>
</dbReference>
<evidence type="ECO:0000313" key="2">
    <source>
        <dbReference type="Proteomes" id="UP000232164"/>
    </source>
</evidence>
<name>A0A2N0D1N7_RHISU</name>
<dbReference type="Proteomes" id="UP000232164">
    <property type="component" value="Unassembled WGS sequence"/>
</dbReference>
<proteinExistence type="predicted"/>
<reference evidence="1 2" key="2">
    <citation type="submission" date="2017-12" db="EMBL/GenBank/DDBJ databases">
        <title>Genome sequence of Rhizobium sullae HCNT1 isolated from Sulla coronaria nodules and featuring peculiar denitrification phenotypes.</title>
        <authorList>
            <person name="De Diego-Diaz B."/>
            <person name="Treu L."/>
            <person name="Campanaro S."/>
            <person name="Da Silva Duarte V."/>
            <person name="Basaglia M."/>
            <person name="Favaro L."/>
            <person name="Casella S."/>
            <person name="Squartini A."/>
        </authorList>
    </citation>
    <scope>NUCLEOTIDE SEQUENCE [LARGE SCALE GENOMIC DNA]</scope>
    <source>
        <strain evidence="1 2">HCNT1</strain>
    </source>
</reference>
<dbReference type="AlphaFoldDB" id="A0A2N0D1N7"/>
<accession>A0A2N0D1N7</accession>
<evidence type="ECO:0000313" key="1">
    <source>
        <dbReference type="EMBL" id="PKA40006.1"/>
    </source>
</evidence>
<reference evidence="1 2" key="1">
    <citation type="submission" date="2017-11" db="EMBL/GenBank/DDBJ databases">
        <authorList>
            <person name="Han C.G."/>
        </authorList>
    </citation>
    <scope>NUCLEOTIDE SEQUENCE [LARGE SCALE GENOMIC DNA]</scope>
    <source>
        <strain evidence="1 2">HCNT1</strain>
    </source>
</reference>
<protein>
    <submittedName>
        <fullName evidence="1">Uncharacterized protein</fullName>
    </submittedName>
</protein>
<comment type="caution">
    <text evidence="1">The sequence shown here is derived from an EMBL/GenBank/DDBJ whole genome shotgun (WGS) entry which is preliminary data.</text>
</comment>
<dbReference type="EMBL" id="PIQN01000023">
    <property type="protein sequence ID" value="PKA40006.1"/>
    <property type="molecule type" value="Genomic_DNA"/>
</dbReference>
<gene>
    <name evidence="1" type="ORF">CWR43_29220</name>
</gene>
<organism evidence="1 2">
    <name type="scientific">Rhizobium sullae</name>
    <name type="common">Rhizobium hedysari</name>
    <dbReference type="NCBI Taxonomy" id="50338"/>
    <lineage>
        <taxon>Bacteria</taxon>
        <taxon>Pseudomonadati</taxon>
        <taxon>Pseudomonadota</taxon>
        <taxon>Alphaproteobacteria</taxon>
        <taxon>Hyphomicrobiales</taxon>
        <taxon>Rhizobiaceae</taxon>
        <taxon>Rhizobium/Agrobacterium group</taxon>
        <taxon>Rhizobium</taxon>
    </lineage>
</organism>
<sequence>MLFKPKKAHLNIELKMPHSDEVGEIIENAVIETLEDHNSRWAMYRVRLPMAMSKGSTMPFAPSEDGLRLSKRIVDQATRTEKREP</sequence>